<organism evidence="1 2">
    <name type="scientific">Dermacentor silvarum</name>
    <name type="common">Tick</name>
    <dbReference type="NCBI Taxonomy" id="543639"/>
    <lineage>
        <taxon>Eukaryota</taxon>
        <taxon>Metazoa</taxon>
        <taxon>Ecdysozoa</taxon>
        <taxon>Arthropoda</taxon>
        <taxon>Chelicerata</taxon>
        <taxon>Arachnida</taxon>
        <taxon>Acari</taxon>
        <taxon>Parasitiformes</taxon>
        <taxon>Ixodida</taxon>
        <taxon>Ixodoidea</taxon>
        <taxon>Ixodidae</taxon>
        <taxon>Rhipicephalinae</taxon>
        <taxon>Dermacentor</taxon>
    </lineage>
</organism>
<sequence>MNPSPVTGNSSQVVTRPSGGFGEAQRHVSSLGMGSPARRTYFQTLYAHYGGGVLDSVTFEEMLGFSKYPDMETSFVKNLRDAIKAKHRTPNEDIGAMPPPWLLGGNLYHALITRDRFDHALKPSILVPPMYHLTAPLPVRLGTFGVEVAKATIESYMELRFEGHRTDTLDGFQYCFFDIKNKERKEDLSPQWISLVQANMVDSAALDIALSVLKLGPSFDEDRLHDVPLTGHQLFYVANCYTHCGEGNDTSLCNEPLRRKEAFANAFSCHPHSHMRSDNKCPSF</sequence>
<accession>A0ACB8DIV2</accession>
<dbReference type="Proteomes" id="UP000821865">
    <property type="component" value="Chromosome 11"/>
</dbReference>
<dbReference type="EMBL" id="CM023480">
    <property type="protein sequence ID" value="KAH7970653.1"/>
    <property type="molecule type" value="Genomic_DNA"/>
</dbReference>
<evidence type="ECO:0000313" key="2">
    <source>
        <dbReference type="Proteomes" id="UP000821865"/>
    </source>
</evidence>
<gene>
    <name evidence="1" type="ORF">HPB49_013218</name>
</gene>
<reference evidence="1" key="1">
    <citation type="submission" date="2020-05" db="EMBL/GenBank/DDBJ databases">
        <title>Large-scale comparative analyses of tick genomes elucidate their genetic diversity and vector capacities.</title>
        <authorList>
            <person name="Jia N."/>
            <person name="Wang J."/>
            <person name="Shi W."/>
            <person name="Du L."/>
            <person name="Sun Y."/>
            <person name="Zhan W."/>
            <person name="Jiang J."/>
            <person name="Wang Q."/>
            <person name="Zhang B."/>
            <person name="Ji P."/>
            <person name="Sakyi L.B."/>
            <person name="Cui X."/>
            <person name="Yuan T."/>
            <person name="Jiang B."/>
            <person name="Yang W."/>
            <person name="Lam T.T.-Y."/>
            <person name="Chang Q."/>
            <person name="Ding S."/>
            <person name="Wang X."/>
            <person name="Zhu J."/>
            <person name="Ruan X."/>
            <person name="Zhao L."/>
            <person name="Wei J."/>
            <person name="Que T."/>
            <person name="Du C."/>
            <person name="Cheng J."/>
            <person name="Dai P."/>
            <person name="Han X."/>
            <person name="Huang E."/>
            <person name="Gao Y."/>
            <person name="Liu J."/>
            <person name="Shao H."/>
            <person name="Ye R."/>
            <person name="Li L."/>
            <person name="Wei W."/>
            <person name="Wang X."/>
            <person name="Wang C."/>
            <person name="Yang T."/>
            <person name="Huo Q."/>
            <person name="Li W."/>
            <person name="Guo W."/>
            <person name="Chen H."/>
            <person name="Zhou L."/>
            <person name="Ni X."/>
            <person name="Tian J."/>
            <person name="Zhou Y."/>
            <person name="Sheng Y."/>
            <person name="Liu T."/>
            <person name="Pan Y."/>
            <person name="Xia L."/>
            <person name="Li J."/>
            <person name="Zhao F."/>
            <person name="Cao W."/>
        </authorList>
    </citation>
    <scope>NUCLEOTIDE SEQUENCE</scope>
    <source>
        <strain evidence="1">Dsil-2018</strain>
    </source>
</reference>
<proteinExistence type="predicted"/>
<protein>
    <submittedName>
        <fullName evidence="1">Uncharacterized protein</fullName>
    </submittedName>
</protein>
<keyword evidence="2" id="KW-1185">Reference proteome</keyword>
<comment type="caution">
    <text evidence="1">The sequence shown here is derived from an EMBL/GenBank/DDBJ whole genome shotgun (WGS) entry which is preliminary data.</text>
</comment>
<evidence type="ECO:0000313" key="1">
    <source>
        <dbReference type="EMBL" id="KAH7970653.1"/>
    </source>
</evidence>
<name>A0ACB8DIV2_DERSI</name>